<dbReference type="Proteomes" id="UP000218231">
    <property type="component" value="Unassembled WGS sequence"/>
</dbReference>
<feature type="region of interest" description="Disordered" evidence="1">
    <location>
        <begin position="1"/>
        <end position="63"/>
    </location>
</feature>
<dbReference type="EMBL" id="LIAE01005236">
    <property type="protein sequence ID" value="PAV93461.1"/>
    <property type="molecule type" value="Genomic_DNA"/>
</dbReference>
<keyword evidence="3" id="KW-1185">Reference proteome</keyword>
<feature type="compositionally biased region" description="Basic and acidic residues" evidence="1">
    <location>
        <begin position="142"/>
        <end position="160"/>
    </location>
</feature>
<proteinExistence type="predicted"/>
<evidence type="ECO:0000313" key="2">
    <source>
        <dbReference type="EMBL" id="PAV93461.1"/>
    </source>
</evidence>
<evidence type="ECO:0000256" key="1">
    <source>
        <dbReference type="SAM" id="MobiDB-lite"/>
    </source>
</evidence>
<comment type="caution">
    <text evidence="2">The sequence shown here is derived from an EMBL/GenBank/DDBJ whole genome shotgun (WGS) entry which is preliminary data.</text>
</comment>
<evidence type="ECO:0000313" key="3">
    <source>
        <dbReference type="Proteomes" id="UP000218231"/>
    </source>
</evidence>
<accession>A0A2A2M4J5</accession>
<feature type="compositionally biased region" description="Basic and acidic residues" evidence="1">
    <location>
        <begin position="1"/>
        <end position="15"/>
    </location>
</feature>
<feature type="region of interest" description="Disordered" evidence="1">
    <location>
        <begin position="135"/>
        <end position="160"/>
    </location>
</feature>
<sequence>MGQRLAGDEAHHHAADQPGPRGRRDRIDLIESQPGILERRRDQRLQRLDMRTRRDFGHDAPEGRMRRLLPRKSVAEHLPIAGDERGGGFVARRFEAEDDPGGHGRPSIAPHGGCRRVGVWAWLAAGLETPSPFAVFGGSSLSRREREGGAQRRKGEGVNG</sequence>
<name>A0A2A2M4J5_9BILA</name>
<protein>
    <submittedName>
        <fullName evidence="2">Uncharacterized protein</fullName>
    </submittedName>
</protein>
<dbReference type="AlphaFoldDB" id="A0A2A2M4J5"/>
<feature type="compositionally biased region" description="Basic and acidic residues" evidence="1">
    <location>
        <begin position="37"/>
        <end position="63"/>
    </location>
</feature>
<organism evidence="2 3">
    <name type="scientific">Diploscapter pachys</name>
    <dbReference type="NCBI Taxonomy" id="2018661"/>
    <lineage>
        <taxon>Eukaryota</taxon>
        <taxon>Metazoa</taxon>
        <taxon>Ecdysozoa</taxon>
        <taxon>Nematoda</taxon>
        <taxon>Chromadorea</taxon>
        <taxon>Rhabditida</taxon>
        <taxon>Rhabditina</taxon>
        <taxon>Rhabditomorpha</taxon>
        <taxon>Rhabditoidea</taxon>
        <taxon>Rhabditidae</taxon>
        <taxon>Diploscapter</taxon>
    </lineage>
</organism>
<reference evidence="2 3" key="1">
    <citation type="journal article" date="2017" name="Curr. Biol.">
        <title>Genome architecture and evolution of a unichromosomal asexual nematode.</title>
        <authorList>
            <person name="Fradin H."/>
            <person name="Zegar C."/>
            <person name="Gutwein M."/>
            <person name="Lucas J."/>
            <person name="Kovtun M."/>
            <person name="Corcoran D."/>
            <person name="Baugh L.R."/>
            <person name="Kiontke K."/>
            <person name="Gunsalus K."/>
            <person name="Fitch D.H."/>
            <person name="Piano F."/>
        </authorList>
    </citation>
    <scope>NUCLEOTIDE SEQUENCE [LARGE SCALE GENOMIC DNA]</scope>
    <source>
        <strain evidence="2">PF1309</strain>
    </source>
</reference>
<gene>
    <name evidence="2" type="ORF">WR25_24839</name>
</gene>